<reference evidence="1" key="1">
    <citation type="journal article" date="2014" name="Genome Announc.">
        <title>Draft Genome Sequences of Three Alkaliphilic Bacillus Strains, Bacillus wakoensis JCM 9140T, Bacillus akibai JCM 9157T, and Bacillus hemicellulosilyticus JCM 9152T.</title>
        <authorList>
            <person name="Yuki M."/>
            <person name="Oshima K."/>
            <person name="Suda W."/>
            <person name="Oshida Y."/>
            <person name="Kitamura K."/>
            <person name="Iida T."/>
            <person name="Hattori M."/>
            <person name="Ohkuma M."/>
        </authorList>
    </citation>
    <scope>NUCLEOTIDE SEQUENCE [LARGE SCALE GENOMIC DNA]</scope>
    <source>
        <strain evidence="1">JCM 9152</strain>
    </source>
</reference>
<evidence type="ECO:0000313" key="2">
    <source>
        <dbReference type="Proteomes" id="UP000018895"/>
    </source>
</evidence>
<dbReference type="AlphaFoldDB" id="W4QF68"/>
<protein>
    <submittedName>
        <fullName evidence="1">Uncharacterized protein</fullName>
    </submittedName>
</protein>
<dbReference type="EMBL" id="BAUU01000013">
    <property type="protein sequence ID" value="GAE30726.1"/>
    <property type="molecule type" value="Genomic_DNA"/>
</dbReference>
<evidence type="ECO:0000313" key="1">
    <source>
        <dbReference type="EMBL" id="GAE30726.1"/>
    </source>
</evidence>
<organism evidence="1 2">
    <name type="scientific">Halalkalibacter hemicellulosilyticusJCM 9152</name>
    <dbReference type="NCBI Taxonomy" id="1236971"/>
    <lineage>
        <taxon>Bacteria</taxon>
        <taxon>Bacillati</taxon>
        <taxon>Bacillota</taxon>
        <taxon>Bacilli</taxon>
        <taxon>Bacillales</taxon>
        <taxon>Bacillaceae</taxon>
        <taxon>Halalkalibacter</taxon>
    </lineage>
</organism>
<dbReference type="RefSeq" id="WP_035343640.1">
    <property type="nucleotide sequence ID" value="NZ_BAUU01000013.1"/>
</dbReference>
<sequence length="210" mass="24710">MNMEWFTIIRSLGIWLDGQVSWLKSKEWNVSLQQGKGTESPVLNAYHRFWHIQVTIVKDLSSSWELSELTFIVKNGTKKSQHVRVIVKKEQYVTEGIPVSMVSRTKQSIVTYERDRVTLLSTSFFQDHRYQLAVGNEKSIWNETLGVLTLSPIWRGEHLRMAVINIDLEGYAERIGRIWYITGHCEEELYIRHMEKWMEQHDTPSKQQLS</sequence>
<name>W4QF68_9BACI</name>
<dbReference type="OrthoDB" id="3902805at2"/>
<keyword evidence="2" id="KW-1185">Reference proteome</keyword>
<accession>W4QF68</accession>
<comment type="caution">
    <text evidence="1">The sequence shown here is derived from an EMBL/GenBank/DDBJ whole genome shotgun (WGS) entry which is preliminary data.</text>
</comment>
<dbReference type="Proteomes" id="UP000018895">
    <property type="component" value="Unassembled WGS sequence"/>
</dbReference>
<dbReference type="STRING" id="1236971.JCM9152_2142"/>
<proteinExistence type="predicted"/>
<gene>
    <name evidence="1" type="ORF">JCM9152_2142</name>
</gene>